<dbReference type="InterPro" id="IPR051788">
    <property type="entry name" value="MFS_Transporter"/>
</dbReference>
<evidence type="ECO:0000256" key="6">
    <source>
        <dbReference type="SAM" id="Phobius"/>
    </source>
</evidence>
<evidence type="ECO:0000256" key="2">
    <source>
        <dbReference type="ARBA" id="ARBA00022448"/>
    </source>
</evidence>
<feature type="transmembrane region" description="Helical" evidence="6">
    <location>
        <begin position="223"/>
        <end position="240"/>
    </location>
</feature>
<dbReference type="CDD" id="cd17393">
    <property type="entry name" value="MFS_MosC_like"/>
    <property type="match status" value="1"/>
</dbReference>
<evidence type="ECO:0000256" key="5">
    <source>
        <dbReference type="ARBA" id="ARBA00023136"/>
    </source>
</evidence>
<feature type="domain" description="Major facilitator superfamily (MFS) profile" evidence="7">
    <location>
        <begin position="15"/>
        <end position="399"/>
    </location>
</feature>
<feature type="transmembrane region" description="Helical" evidence="6">
    <location>
        <begin position="21"/>
        <end position="43"/>
    </location>
</feature>
<feature type="transmembrane region" description="Helical" evidence="6">
    <location>
        <begin position="288"/>
        <end position="306"/>
    </location>
</feature>
<dbReference type="PANTHER" id="PTHR23514:SF13">
    <property type="entry name" value="INNER MEMBRANE PROTEIN YBJJ"/>
    <property type="match status" value="1"/>
</dbReference>
<feature type="transmembrane region" description="Helical" evidence="6">
    <location>
        <begin position="312"/>
        <end position="334"/>
    </location>
</feature>
<name>A0AAN0SVJ2_BACCE</name>
<feature type="transmembrane region" description="Helical" evidence="6">
    <location>
        <begin position="373"/>
        <end position="394"/>
    </location>
</feature>
<dbReference type="GO" id="GO:0022857">
    <property type="term" value="F:transmembrane transporter activity"/>
    <property type="evidence" value="ECO:0007669"/>
    <property type="project" value="InterPro"/>
</dbReference>
<accession>A0AAN0SVJ2</accession>
<protein>
    <submittedName>
        <fullName evidence="8">Inner membrane protein ybjJ</fullName>
    </submittedName>
</protein>
<feature type="transmembrane region" description="Helical" evidence="6">
    <location>
        <begin position="151"/>
        <end position="168"/>
    </location>
</feature>
<feature type="transmembrane region" description="Helical" evidence="6">
    <location>
        <begin position="85"/>
        <end position="106"/>
    </location>
</feature>
<feature type="transmembrane region" description="Helical" evidence="6">
    <location>
        <begin position="55"/>
        <end position="73"/>
    </location>
</feature>
<dbReference type="RefSeq" id="WP_000468788.1">
    <property type="nucleotide sequence ID" value="NZ_CP009641.1"/>
</dbReference>
<comment type="subcellular location">
    <subcellularLocation>
        <location evidence="1">Cell membrane</location>
        <topology evidence="1">Multi-pass membrane protein</topology>
    </subcellularLocation>
</comment>
<keyword evidence="4 6" id="KW-1133">Transmembrane helix</keyword>
<reference evidence="8 9" key="1">
    <citation type="journal article" date="2015" name="Genome Announc.">
        <title>Complete genome sequences for 35 biothreat assay-relevant bacillus species.</title>
        <authorList>
            <person name="Johnson S.L."/>
            <person name="Daligault H.E."/>
            <person name="Davenport K.W."/>
            <person name="Jaissle J."/>
            <person name="Frey K.G."/>
            <person name="Ladner J.T."/>
            <person name="Broomall S.M."/>
            <person name="Bishop-Lilly K.A."/>
            <person name="Bruce D.C."/>
            <person name="Gibbons H.S."/>
            <person name="Coyne S.R."/>
            <person name="Lo C.C."/>
            <person name="Meincke L."/>
            <person name="Munk A.C."/>
            <person name="Koroleva G.I."/>
            <person name="Rosenzweig C.N."/>
            <person name="Palacios G.F."/>
            <person name="Redden C.L."/>
            <person name="Minogue T.D."/>
            <person name="Chain P.S."/>
        </authorList>
    </citation>
    <scope>NUCLEOTIDE SEQUENCE [LARGE SCALE GENOMIC DNA]</scope>
    <source>
        <strain evidence="8 9">03BB108</strain>
    </source>
</reference>
<keyword evidence="5 6" id="KW-0472">Membrane</keyword>
<evidence type="ECO:0000256" key="3">
    <source>
        <dbReference type="ARBA" id="ARBA00022692"/>
    </source>
</evidence>
<dbReference type="InterPro" id="IPR036259">
    <property type="entry name" value="MFS_trans_sf"/>
</dbReference>
<keyword evidence="2" id="KW-0813">Transport</keyword>
<evidence type="ECO:0000259" key="7">
    <source>
        <dbReference type="PROSITE" id="PS50850"/>
    </source>
</evidence>
<dbReference type="Pfam" id="PF07690">
    <property type="entry name" value="MFS_1"/>
    <property type="match status" value="1"/>
</dbReference>
<feature type="transmembrane region" description="Helical" evidence="6">
    <location>
        <begin position="174"/>
        <end position="196"/>
    </location>
</feature>
<feature type="transmembrane region" description="Helical" evidence="6">
    <location>
        <begin position="346"/>
        <end position="367"/>
    </location>
</feature>
<dbReference type="GO" id="GO:0005886">
    <property type="term" value="C:plasma membrane"/>
    <property type="evidence" value="ECO:0007669"/>
    <property type="project" value="UniProtKB-SubCell"/>
</dbReference>
<evidence type="ECO:0000313" key="9">
    <source>
        <dbReference type="Proteomes" id="UP000031861"/>
    </source>
</evidence>
<dbReference type="Gene3D" id="1.20.1250.20">
    <property type="entry name" value="MFS general substrate transporter like domains"/>
    <property type="match status" value="2"/>
</dbReference>
<feature type="transmembrane region" description="Helical" evidence="6">
    <location>
        <begin position="112"/>
        <end position="130"/>
    </location>
</feature>
<dbReference type="InterPro" id="IPR011701">
    <property type="entry name" value="MFS"/>
</dbReference>
<evidence type="ECO:0000256" key="1">
    <source>
        <dbReference type="ARBA" id="ARBA00004651"/>
    </source>
</evidence>
<evidence type="ECO:0000256" key="4">
    <source>
        <dbReference type="ARBA" id="ARBA00022989"/>
    </source>
</evidence>
<dbReference type="InterPro" id="IPR020846">
    <property type="entry name" value="MFS_dom"/>
</dbReference>
<dbReference type="Proteomes" id="UP000031861">
    <property type="component" value="Chromosome"/>
</dbReference>
<organism evidence="8 9">
    <name type="scientific">Bacillus cereus 03BB108</name>
    <dbReference type="NCBI Taxonomy" id="451709"/>
    <lineage>
        <taxon>Bacteria</taxon>
        <taxon>Bacillati</taxon>
        <taxon>Bacillota</taxon>
        <taxon>Bacilli</taxon>
        <taxon>Bacillales</taxon>
        <taxon>Bacillaceae</taxon>
        <taxon>Bacillus</taxon>
        <taxon>Bacillus cereus group</taxon>
    </lineage>
</organism>
<sequence length="400" mass="42556">MFHKKKDFTENDTKTLLASRNALFLLFALPGVAFATWISRTAAARDILAVSNAEMGWILFGLSVGSIIGLLSASHFIDGKGARDVIIGSMFFMIVGLFCLGITIYFASSMGAFGSLLVFGVGYGLAEVALNVEGSSIEQKLGTTLLPKFHGFFSVGTLVGALSGSAAISLHIPILYQFLAISVVFVLLVCMLYHFLPHGTGKKEKSRNKKRAKHNPLRMEKKVLLLGLFVLGMAFAEGSANDWLPIVMVDGHQQSVVTGSIMYTIFVLAMTLARMCSSYFLDRFGRVAVVRATIMMAIIGMTIVIFGSNSYFLAFGVVLWGIGAALGFPIGLSAAGDGGENATSNVATVSIIGFTAFLVGPPFLGILGEAFGIRNALLAVLLFVILSGIVSSVTRENTSS</sequence>
<dbReference type="PROSITE" id="PS50850">
    <property type="entry name" value="MFS"/>
    <property type="match status" value="1"/>
</dbReference>
<dbReference type="AlphaFoldDB" id="A0AAN0SVJ2"/>
<feature type="transmembrane region" description="Helical" evidence="6">
    <location>
        <begin position="260"/>
        <end position="281"/>
    </location>
</feature>
<dbReference type="PANTHER" id="PTHR23514">
    <property type="entry name" value="BYPASS OF STOP CODON PROTEIN 6"/>
    <property type="match status" value="1"/>
</dbReference>
<proteinExistence type="predicted"/>
<gene>
    <name evidence="8" type="primary">ybjJ</name>
    <name evidence="8" type="ORF">AK40_1964</name>
</gene>
<dbReference type="SUPFAM" id="SSF103473">
    <property type="entry name" value="MFS general substrate transporter"/>
    <property type="match status" value="1"/>
</dbReference>
<evidence type="ECO:0000313" key="8">
    <source>
        <dbReference type="EMBL" id="AJI11215.1"/>
    </source>
</evidence>
<keyword evidence="3 6" id="KW-0812">Transmembrane</keyword>
<dbReference type="EMBL" id="CP009641">
    <property type="protein sequence ID" value="AJI11215.1"/>
    <property type="molecule type" value="Genomic_DNA"/>
</dbReference>